<feature type="domain" description="Major facilitator superfamily (MFS) profile" evidence="8">
    <location>
        <begin position="68"/>
        <end position="545"/>
    </location>
</feature>
<dbReference type="InterPro" id="IPR036259">
    <property type="entry name" value="MFS_trans_sf"/>
</dbReference>
<dbReference type="Gene3D" id="1.20.1250.20">
    <property type="entry name" value="MFS general substrate transporter like domains"/>
    <property type="match status" value="1"/>
</dbReference>
<keyword evidence="10" id="KW-1185">Reference proteome</keyword>
<dbReference type="Pfam" id="PF07690">
    <property type="entry name" value="MFS_1"/>
    <property type="match status" value="1"/>
</dbReference>
<dbReference type="FunCoup" id="A0A2J6TSY2">
    <property type="interactions" value="89"/>
</dbReference>
<comment type="subcellular location">
    <subcellularLocation>
        <location evidence="1">Membrane</location>
        <topology evidence="1">Multi-pass membrane protein</topology>
    </subcellularLocation>
</comment>
<keyword evidence="3 7" id="KW-0812">Transmembrane</keyword>
<sequence length="559" mass="58654">MDSRSITLAGDKEVGRTATPSPRLSFEKESKTDLGDTTDQENGSITNGASPEEEVEGQYPEGLRLAFIVIALLLSIFLVSLDMTIVATAIPKITDEFQGLDLVGWYGSAFFLTVGAFQSTWGKGYKYFPLKITFLTSIFVFEIGSLICALIVGRAIAGLGGAGIASGAYTIIAFTAKPNSRAAFTGLMGAAYGIASVIGPLLGGVFAEKVSWRWCFYINLPIGGISAAIILFFFSTPPQAVPAKATFKEKLLQMDLPGTFVIMAAIICYILALQWGGQSKPWNSPSVIGTLVGFVLILALFVAIEWYSGERAMIVGRIAKDRTILVSMIFIFFLAGAFFLFLYYLPIYFQVVSGVSASQSGVRNLPLILGCTLATILSGGLISAYGHFVPYMVVGSVLSTIGAGLLYTLNTTSGSGHWIGYQIITGLGIGLALQIPIIAAQATVGPADLSSVTAMILFCQTIGGAFFVSAGEVAFTNTLIGKLPTTAPGVDAASVVAVGVTQIRATFAASDVPGIIQAYMDGLKVAYAIAIAAAGISVLVSPLSPWKNLKGKVQMGGAA</sequence>
<dbReference type="FunFam" id="1.20.1720.10:FF:000012">
    <property type="entry name" value="MFS toxin efflux pump (AflT)"/>
    <property type="match status" value="1"/>
</dbReference>
<dbReference type="FunFam" id="1.20.1250.20:FF:000196">
    <property type="entry name" value="MFS toxin efflux pump (AflT)"/>
    <property type="match status" value="1"/>
</dbReference>
<feature type="transmembrane region" description="Helical" evidence="7">
    <location>
        <begin position="102"/>
        <end position="120"/>
    </location>
</feature>
<evidence type="ECO:0000256" key="3">
    <source>
        <dbReference type="ARBA" id="ARBA00022692"/>
    </source>
</evidence>
<evidence type="ECO:0000259" key="8">
    <source>
        <dbReference type="PROSITE" id="PS50850"/>
    </source>
</evidence>
<feature type="transmembrane region" description="Helical" evidence="7">
    <location>
        <begin position="158"/>
        <end position="176"/>
    </location>
</feature>
<feature type="transmembrane region" description="Helical" evidence="7">
    <location>
        <begin position="256"/>
        <end position="275"/>
    </location>
</feature>
<feature type="compositionally biased region" description="Basic and acidic residues" evidence="6">
    <location>
        <begin position="25"/>
        <end position="34"/>
    </location>
</feature>
<dbReference type="EMBL" id="KZ613745">
    <property type="protein sequence ID" value="PMD66088.1"/>
    <property type="molecule type" value="Genomic_DNA"/>
</dbReference>
<feature type="transmembrane region" description="Helical" evidence="7">
    <location>
        <begin position="183"/>
        <end position="202"/>
    </location>
</feature>
<dbReference type="CDD" id="cd17502">
    <property type="entry name" value="MFS_Azr1_MDR_like"/>
    <property type="match status" value="1"/>
</dbReference>
<gene>
    <name evidence="9" type="ORF">K444DRAFT_517646</name>
</gene>
<dbReference type="OrthoDB" id="10021397at2759"/>
<dbReference type="GO" id="GO:0022857">
    <property type="term" value="F:transmembrane transporter activity"/>
    <property type="evidence" value="ECO:0007669"/>
    <property type="project" value="InterPro"/>
</dbReference>
<evidence type="ECO:0000256" key="1">
    <source>
        <dbReference type="ARBA" id="ARBA00004141"/>
    </source>
</evidence>
<dbReference type="InterPro" id="IPR011701">
    <property type="entry name" value="MFS"/>
</dbReference>
<feature type="transmembrane region" description="Helical" evidence="7">
    <location>
        <begin position="525"/>
        <end position="546"/>
    </location>
</feature>
<feature type="transmembrane region" description="Helical" evidence="7">
    <location>
        <begin position="132"/>
        <end position="152"/>
    </location>
</feature>
<evidence type="ECO:0000256" key="7">
    <source>
        <dbReference type="SAM" id="Phobius"/>
    </source>
</evidence>
<evidence type="ECO:0000256" key="2">
    <source>
        <dbReference type="ARBA" id="ARBA00022448"/>
    </source>
</evidence>
<feature type="transmembrane region" description="Helical" evidence="7">
    <location>
        <begin position="287"/>
        <end position="304"/>
    </location>
</feature>
<dbReference type="GO" id="GO:0005886">
    <property type="term" value="C:plasma membrane"/>
    <property type="evidence" value="ECO:0007669"/>
    <property type="project" value="TreeGrafter"/>
</dbReference>
<dbReference type="InterPro" id="IPR020846">
    <property type="entry name" value="MFS_dom"/>
</dbReference>
<dbReference type="PANTHER" id="PTHR23501:SF177">
    <property type="entry name" value="MAJOR FACILITATOR SUPERFAMILY (MFS) PROFILE DOMAIN-CONTAINING PROTEIN-RELATED"/>
    <property type="match status" value="1"/>
</dbReference>
<feature type="transmembrane region" description="Helical" evidence="7">
    <location>
        <begin position="65"/>
        <end position="90"/>
    </location>
</feature>
<dbReference type="Proteomes" id="UP000235371">
    <property type="component" value="Unassembled WGS sequence"/>
</dbReference>
<evidence type="ECO:0000313" key="10">
    <source>
        <dbReference type="Proteomes" id="UP000235371"/>
    </source>
</evidence>
<feature type="transmembrane region" description="Helical" evidence="7">
    <location>
        <begin position="365"/>
        <end position="382"/>
    </location>
</feature>
<organism evidence="9 10">
    <name type="scientific">Hyaloscypha bicolor E</name>
    <dbReference type="NCBI Taxonomy" id="1095630"/>
    <lineage>
        <taxon>Eukaryota</taxon>
        <taxon>Fungi</taxon>
        <taxon>Dikarya</taxon>
        <taxon>Ascomycota</taxon>
        <taxon>Pezizomycotina</taxon>
        <taxon>Leotiomycetes</taxon>
        <taxon>Helotiales</taxon>
        <taxon>Hyaloscyphaceae</taxon>
        <taxon>Hyaloscypha</taxon>
        <taxon>Hyaloscypha bicolor</taxon>
    </lineage>
</organism>
<evidence type="ECO:0000256" key="4">
    <source>
        <dbReference type="ARBA" id="ARBA00022989"/>
    </source>
</evidence>
<evidence type="ECO:0000313" key="9">
    <source>
        <dbReference type="EMBL" id="PMD66088.1"/>
    </source>
</evidence>
<keyword evidence="2" id="KW-0813">Transport</keyword>
<dbReference type="GeneID" id="36581873"/>
<feature type="region of interest" description="Disordered" evidence="6">
    <location>
        <begin position="1"/>
        <end position="54"/>
    </location>
</feature>
<feature type="transmembrane region" description="Helical" evidence="7">
    <location>
        <begin position="389"/>
        <end position="407"/>
    </location>
</feature>
<evidence type="ECO:0000256" key="5">
    <source>
        <dbReference type="ARBA" id="ARBA00023136"/>
    </source>
</evidence>
<feature type="transmembrane region" description="Helical" evidence="7">
    <location>
        <begin position="419"/>
        <end position="440"/>
    </location>
</feature>
<feature type="transmembrane region" description="Helical" evidence="7">
    <location>
        <begin position="214"/>
        <end position="235"/>
    </location>
</feature>
<evidence type="ECO:0000256" key="6">
    <source>
        <dbReference type="SAM" id="MobiDB-lite"/>
    </source>
</evidence>
<dbReference type="AlphaFoldDB" id="A0A2J6TSY2"/>
<keyword evidence="5 7" id="KW-0472">Membrane</keyword>
<feature type="transmembrane region" description="Helical" evidence="7">
    <location>
        <begin position="452"/>
        <end position="475"/>
    </location>
</feature>
<dbReference type="RefSeq" id="XP_024742992.1">
    <property type="nucleotide sequence ID" value="XM_024873793.1"/>
</dbReference>
<dbReference type="PANTHER" id="PTHR23501">
    <property type="entry name" value="MAJOR FACILITATOR SUPERFAMILY"/>
    <property type="match status" value="1"/>
</dbReference>
<dbReference type="InParanoid" id="A0A2J6TSY2"/>
<keyword evidence="4 7" id="KW-1133">Transmembrane helix</keyword>
<name>A0A2J6TSY2_9HELO</name>
<reference evidence="9 10" key="1">
    <citation type="submission" date="2016-04" db="EMBL/GenBank/DDBJ databases">
        <title>A degradative enzymes factory behind the ericoid mycorrhizal symbiosis.</title>
        <authorList>
            <consortium name="DOE Joint Genome Institute"/>
            <person name="Martino E."/>
            <person name="Morin E."/>
            <person name="Grelet G."/>
            <person name="Kuo A."/>
            <person name="Kohler A."/>
            <person name="Daghino S."/>
            <person name="Barry K."/>
            <person name="Choi C."/>
            <person name="Cichocki N."/>
            <person name="Clum A."/>
            <person name="Copeland A."/>
            <person name="Hainaut M."/>
            <person name="Haridas S."/>
            <person name="Labutti K."/>
            <person name="Lindquist E."/>
            <person name="Lipzen A."/>
            <person name="Khouja H.-R."/>
            <person name="Murat C."/>
            <person name="Ohm R."/>
            <person name="Olson A."/>
            <person name="Spatafora J."/>
            <person name="Veneault-Fourrey C."/>
            <person name="Henrissat B."/>
            <person name="Grigoriev I."/>
            <person name="Martin F."/>
            <person name="Perotto S."/>
        </authorList>
    </citation>
    <scope>NUCLEOTIDE SEQUENCE [LARGE SCALE GENOMIC DNA]</scope>
    <source>
        <strain evidence="9 10">E</strain>
    </source>
</reference>
<protein>
    <submittedName>
        <fullName evidence="9">Putative HC-toxin efflux carrier</fullName>
    </submittedName>
</protein>
<dbReference type="SUPFAM" id="SSF103473">
    <property type="entry name" value="MFS general substrate transporter"/>
    <property type="match status" value="1"/>
</dbReference>
<feature type="transmembrane region" description="Helical" evidence="7">
    <location>
        <begin position="324"/>
        <end position="345"/>
    </location>
</feature>
<proteinExistence type="predicted"/>
<accession>A0A2J6TSY2</accession>
<dbReference type="PROSITE" id="PS50850">
    <property type="entry name" value="MFS"/>
    <property type="match status" value="1"/>
</dbReference>
<feature type="compositionally biased region" description="Polar residues" evidence="6">
    <location>
        <begin position="35"/>
        <end position="49"/>
    </location>
</feature>